<evidence type="ECO:0000256" key="5">
    <source>
        <dbReference type="ARBA" id="ARBA00022519"/>
    </source>
</evidence>
<dbReference type="NCBIfam" id="NF037980">
    <property type="entry name" value="T2SS_GspK"/>
    <property type="match status" value="1"/>
</dbReference>
<name>A0A3B1BYV2_9ZZZZ</name>
<gene>
    <name evidence="12" type="ORF">MNBD_NITROSPINAE04-952</name>
</gene>
<keyword evidence="3" id="KW-0813">Transport</keyword>
<accession>A0A3B1BYV2</accession>
<evidence type="ECO:0000256" key="2">
    <source>
        <dbReference type="ARBA" id="ARBA00007246"/>
    </source>
</evidence>
<dbReference type="EMBL" id="UOGA01000097">
    <property type="protein sequence ID" value="VAX17493.1"/>
    <property type="molecule type" value="Genomic_DNA"/>
</dbReference>
<keyword evidence="4" id="KW-1003">Cell membrane</keyword>
<comment type="subcellular location">
    <subcellularLocation>
        <location evidence="1">Cell inner membrane</location>
    </subcellularLocation>
</comment>
<keyword evidence="9" id="KW-0472">Membrane</keyword>
<keyword evidence="7" id="KW-0653">Protein transport</keyword>
<evidence type="ECO:0000256" key="9">
    <source>
        <dbReference type="ARBA" id="ARBA00023136"/>
    </source>
</evidence>
<evidence type="ECO:0000256" key="6">
    <source>
        <dbReference type="ARBA" id="ARBA00022692"/>
    </source>
</evidence>
<keyword evidence="8" id="KW-1133">Transmembrane helix</keyword>
<dbReference type="Gene3D" id="3.30.1300.30">
    <property type="entry name" value="GSPII I/J protein-like"/>
    <property type="match status" value="1"/>
</dbReference>
<evidence type="ECO:0000256" key="4">
    <source>
        <dbReference type="ARBA" id="ARBA00022475"/>
    </source>
</evidence>
<keyword evidence="6" id="KW-0812">Transmembrane</keyword>
<dbReference type="InterPro" id="IPR049031">
    <property type="entry name" value="T2SSK_SAM-like_1st"/>
</dbReference>
<feature type="domain" description="T2SS protein K first SAM-like" evidence="11">
    <location>
        <begin position="106"/>
        <end position="205"/>
    </location>
</feature>
<dbReference type="Pfam" id="PF03934">
    <property type="entry name" value="T2SSK"/>
    <property type="match status" value="1"/>
</dbReference>
<dbReference type="PANTHER" id="PTHR38831:SF2">
    <property type="entry name" value="TYPE II SECRETION SYSTEM PROTEIN K"/>
    <property type="match status" value="1"/>
</dbReference>
<evidence type="ECO:0000259" key="11">
    <source>
        <dbReference type="Pfam" id="PF21687"/>
    </source>
</evidence>
<evidence type="ECO:0000256" key="7">
    <source>
        <dbReference type="ARBA" id="ARBA00022927"/>
    </source>
</evidence>
<dbReference type="SUPFAM" id="SSF81585">
    <property type="entry name" value="PsbU/PolX domain-like"/>
    <property type="match status" value="1"/>
</dbReference>
<reference evidence="12" key="1">
    <citation type="submission" date="2018-06" db="EMBL/GenBank/DDBJ databases">
        <authorList>
            <person name="Zhirakovskaya E."/>
        </authorList>
    </citation>
    <scope>NUCLEOTIDE SEQUENCE</scope>
</reference>
<feature type="domain" description="T2SS protein K second SAM-like" evidence="10">
    <location>
        <begin position="211"/>
        <end position="260"/>
    </location>
</feature>
<dbReference type="GO" id="GO:0009306">
    <property type="term" value="P:protein secretion"/>
    <property type="evidence" value="ECO:0007669"/>
    <property type="project" value="InterPro"/>
</dbReference>
<sequence>MNRRPLRNRSGMALLLTVLVMSLLTIIVVDFFHSAWIQSALAASYSNDTKALFAARSGQMVAAKILVEDKRKNIPADALTEEWAQGGIPLPIDDDYVFITIQDDSGKFDLNSLVSARGYPQERRIKIFRRMLARLEIEEDITDSIVDWLDSNGEPLRDGAEDGYYFSLKNPYRAKNGKLDSVDEILMIKGVTPKIVARLRPHITASATKKINVNTAALELLWSLDDDMTEDIANSVILARTEKPFEKREDIKRVPGMADIYPRIALDIDVKSDLYSVESSVTIGENTKIIRARYARNAVSVTTLFYKVY</sequence>
<keyword evidence="5" id="KW-0997">Cell inner membrane</keyword>
<dbReference type="InterPro" id="IPR049179">
    <property type="entry name" value="T2SSK_SAM-like_2nd"/>
</dbReference>
<dbReference type="SUPFAM" id="SSF158544">
    <property type="entry name" value="GspK insert domain-like"/>
    <property type="match status" value="1"/>
</dbReference>
<dbReference type="PIRSF" id="PIRSF002786">
    <property type="entry name" value="XcpX"/>
    <property type="match status" value="1"/>
</dbReference>
<organism evidence="12">
    <name type="scientific">hydrothermal vent metagenome</name>
    <dbReference type="NCBI Taxonomy" id="652676"/>
    <lineage>
        <taxon>unclassified sequences</taxon>
        <taxon>metagenomes</taxon>
        <taxon>ecological metagenomes</taxon>
    </lineage>
</organism>
<evidence type="ECO:0000313" key="12">
    <source>
        <dbReference type="EMBL" id="VAX17493.1"/>
    </source>
</evidence>
<dbReference type="Gene3D" id="1.10.40.60">
    <property type="entry name" value="EpsJ-like"/>
    <property type="match status" value="2"/>
</dbReference>
<dbReference type="Pfam" id="PF21687">
    <property type="entry name" value="T2SSK_1st"/>
    <property type="match status" value="1"/>
</dbReference>
<proteinExistence type="inferred from homology"/>
<evidence type="ECO:0008006" key="13">
    <source>
        <dbReference type="Google" id="ProtNLM"/>
    </source>
</evidence>
<dbReference type="InterPro" id="IPR038072">
    <property type="entry name" value="GspK_central_sf"/>
</dbReference>
<protein>
    <recommendedName>
        <fullName evidence="13">General secretion pathway protein K</fullName>
    </recommendedName>
</protein>
<evidence type="ECO:0000256" key="8">
    <source>
        <dbReference type="ARBA" id="ARBA00022989"/>
    </source>
</evidence>
<evidence type="ECO:0000259" key="10">
    <source>
        <dbReference type="Pfam" id="PF03934"/>
    </source>
</evidence>
<dbReference type="AlphaFoldDB" id="A0A3B1BYV2"/>
<dbReference type="GO" id="GO:0005886">
    <property type="term" value="C:plasma membrane"/>
    <property type="evidence" value="ECO:0007669"/>
    <property type="project" value="UniProtKB-SubCell"/>
</dbReference>
<comment type="similarity">
    <text evidence="2">Belongs to the GSP K family.</text>
</comment>
<evidence type="ECO:0000256" key="1">
    <source>
        <dbReference type="ARBA" id="ARBA00004533"/>
    </source>
</evidence>
<evidence type="ECO:0000256" key="3">
    <source>
        <dbReference type="ARBA" id="ARBA00022448"/>
    </source>
</evidence>
<dbReference type="InterPro" id="IPR005628">
    <property type="entry name" value="GspK"/>
</dbReference>
<dbReference type="PANTHER" id="PTHR38831">
    <property type="entry name" value="TYPE II SECRETION SYSTEM PROTEIN K"/>
    <property type="match status" value="1"/>
</dbReference>